<feature type="signal peptide" evidence="2">
    <location>
        <begin position="1"/>
        <end position="21"/>
    </location>
</feature>
<dbReference type="Proteomes" id="UP001217838">
    <property type="component" value="Unassembled WGS sequence"/>
</dbReference>
<evidence type="ECO:0000313" key="3">
    <source>
        <dbReference type="EMBL" id="MDC0675074.1"/>
    </source>
</evidence>
<reference evidence="3 4" key="1">
    <citation type="submission" date="2022-11" db="EMBL/GenBank/DDBJ databases">
        <title>Minimal conservation of predation-associated metabolite biosynthetic gene clusters underscores biosynthetic potential of Myxococcota including descriptions for ten novel species: Archangium lansinium sp. nov., Myxococcus landrumus sp. nov., Nannocystis bai.</title>
        <authorList>
            <person name="Ahearne A."/>
            <person name="Stevens C."/>
            <person name="Dowd S."/>
        </authorList>
    </citation>
    <scope>NUCLEOTIDE SEQUENCE [LARGE SCALE GENOMIC DNA]</scope>
    <source>
        <strain evidence="3 4">NCELM</strain>
    </source>
</reference>
<dbReference type="EMBL" id="JAQNDN010000027">
    <property type="protein sequence ID" value="MDC0675074.1"/>
    <property type="molecule type" value="Genomic_DNA"/>
</dbReference>
<keyword evidence="2" id="KW-0732">Signal</keyword>
<comment type="caution">
    <text evidence="3">The sequence shown here is derived from an EMBL/GenBank/DDBJ whole genome shotgun (WGS) entry which is preliminary data.</text>
</comment>
<accession>A0ABT5BNI7</accession>
<dbReference type="RefSeq" id="WP_272009794.1">
    <property type="nucleotide sequence ID" value="NZ_JAQNDN010000027.1"/>
</dbReference>
<keyword evidence="4" id="KW-1185">Reference proteome</keyword>
<name>A0ABT5BNI7_9BACT</name>
<evidence type="ECO:0000256" key="1">
    <source>
        <dbReference type="SAM" id="MobiDB-lite"/>
    </source>
</evidence>
<proteinExistence type="predicted"/>
<sequence>MPSPRILILALLATACGPGPATTTEGSGSTVPPSTSGEPPVLTTTSSSSTTAPTTSTTAPEPALPDLPDDGTTTTTTSAQPFIMPTDGGSGCFASCQCDPWHETCSHDKCSPASTDDDPVWDELKCVPLDPNPGHAGEPCTVAGGVLTGQDTCDLESMCLHVDPDTLVGTCVANCGGIPDDPQCPFGTACLVDQDWVLHLCLPVCEPLLGDCPMGQACIHNPFQPATFVCMPDLPGDPAPLFAGCDRLGCAPGLFCGDPQAASECDPEQPGCCLPFCDLEAPACPGVMQTCQPFFGDDPPPPLHKNVGRCTL</sequence>
<gene>
    <name evidence="3" type="ORF">POL58_45445</name>
</gene>
<evidence type="ECO:0000313" key="4">
    <source>
        <dbReference type="Proteomes" id="UP001217838"/>
    </source>
</evidence>
<protein>
    <submittedName>
        <fullName evidence="3">Uncharacterized protein</fullName>
    </submittedName>
</protein>
<feature type="region of interest" description="Disordered" evidence="1">
    <location>
        <begin position="19"/>
        <end position="81"/>
    </location>
</feature>
<evidence type="ECO:0000256" key="2">
    <source>
        <dbReference type="SAM" id="SignalP"/>
    </source>
</evidence>
<feature type="compositionally biased region" description="Low complexity" evidence="1">
    <location>
        <begin position="19"/>
        <end position="77"/>
    </location>
</feature>
<dbReference type="PROSITE" id="PS51257">
    <property type="entry name" value="PROKAR_LIPOPROTEIN"/>
    <property type="match status" value="1"/>
</dbReference>
<organism evidence="3 4">
    <name type="scientific">Nannocystis radixulma</name>
    <dbReference type="NCBI Taxonomy" id="2995305"/>
    <lineage>
        <taxon>Bacteria</taxon>
        <taxon>Pseudomonadati</taxon>
        <taxon>Myxococcota</taxon>
        <taxon>Polyangia</taxon>
        <taxon>Nannocystales</taxon>
        <taxon>Nannocystaceae</taxon>
        <taxon>Nannocystis</taxon>
    </lineage>
</organism>
<feature type="chain" id="PRO_5046271653" evidence="2">
    <location>
        <begin position="22"/>
        <end position="312"/>
    </location>
</feature>